<feature type="transmembrane region" description="Helical" evidence="2">
    <location>
        <begin position="124"/>
        <end position="144"/>
    </location>
</feature>
<keyword evidence="2" id="KW-1133">Transmembrane helix</keyword>
<evidence type="ECO:0000256" key="1">
    <source>
        <dbReference type="SAM" id="MobiDB-lite"/>
    </source>
</evidence>
<evidence type="ECO:0000256" key="2">
    <source>
        <dbReference type="SAM" id="Phobius"/>
    </source>
</evidence>
<evidence type="ECO:0000313" key="4">
    <source>
        <dbReference type="Proteomes" id="UP001501115"/>
    </source>
</evidence>
<feature type="transmembrane region" description="Helical" evidence="2">
    <location>
        <begin position="177"/>
        <end position="195"/>
    </location>
</feature>
<proteinExistence type="predicted"/>
<dbReference type="PANTHER" id="PTHR38446">
    <property type="entry name" value="BLL0914 PROTEIN"/>
    <property type="match status" value="1"/>
</dbReference>
<dbReference type="Proteomes" id="UP001501115">
    <property type="component" value="Unassembled WGS sequence"/>
</dbReference>
<accession>A0ABP8FJV4</accession>
<reference evidence="4" key="1">
    <citation type="journal article" date="2019" name="Int. J. Syst. Evol. Microbiol.">
        <title>The Global Catalogue of Microorganisms (GCM) 10K type strain sequencing project: providing services to taxonomists for standard genome sequencing and annotation.</title>
        <authorList>
            <consortium name="The Broad Institute Genomics Platform"/>
            <consortium name="The Broad Institute Genome Sequencing Center for Infectious Disease"/>
            <person name="Wu L."/>
            <person name="Ma J."/>
        </authorList>
    </citation>
    <scope>NUCLEOTIDE SEQUENCE [LARGE SCALE GENOMIC DNA]</scope>
    <source>
        <strain evidence="4">JCM 31290</strain>
    </source>
</reference>
<name>A0ABP8FJV4_9ACTN</name>
<keyword evidence="2" id="KW-0812">Transmembrane</keyword>
<dbReference type="PANTHER" id="PTHR38446:SF1">
    <property type="entry name" value="BLL0914 PROTEIN"/>
    <property type="match status" value="1"/>
</dbReference>
<feature type="transmembrane region" description="Helical" evidence="2">
    <location>
        <begin position="150"/>
        <end position="170"/>
    </location>
</feature>
<feature type="transmembrane region" description="Helical" evidence="2">
    <location>
        <begin position="83"/>
        <end position="103"/>
    </location>
</feature>
<dbReference type="EMBL" id="BAABET010000003">
    <property type="protein sequence ID" value="GAA4305492.1"/>
    <property type="molecule type" value="Genomic_DNA"/>
</dbReference>
<feature type="region of interest" description="Disordered" evidence="1">
    <location>
        <begin position="1"/>
        <end position="62"/>
    </location>
</feature>
<keyword evidence="4" id="KW-1185">Reference proteome</keyword>
<dbReference type="Pfam" id="PF06993">
    <property type="entry name" value="DUF1304"/>
    <property type="match status" value="1"/>
</dbReference>
<keyword evidence="2" id="KW-0472">Membrane</keyword>
<sequence>MLPVNREWSIPDSRPGGTGDPGTGVREGRAGLPSGTRGDASARPGLPLSELSPGAPRAASREARTGTAVHACDDAYMSTLATLAVLALAALHAYILVLEMFLWTTPRARAAFGTSAEFAASTKALAANQGLYNGFLAAGLLWGAVASDPVGFQVSVFFLLCVAVAGLYGAATAGRKILFVQTVPALLALVLVLLAG</sequence>
<protein>
    <recommendedName>
        <fullName evidence="5">DUF1304 domain-containing protein</fullName>
    </recommendedName>
</protein>
<evidence type="ECO:0000313" key="3">
    <source>
        <dbReference type="EMBL" id="GAA4305492.1"/>
    </source>
</evidence>
<evidence type="ECO:0008006" key="5">
    <source>
        <dbReference type="Google" id="ProtNLM"/>
    </source>
</evidence>
<comment type="caution">
    <text evidence="3">The sequence shown here is derived from an EMBL/GenBank/DDBJ whole genome shotgun (WGS) entry which is preliminary data.</text>
</comment>
<gene>
    <name evidence="3" type="ORF">GCM10023086_23290</name>
</gene>
<dbReference type="InterPro" id="IPR009732">
    <property type="entry name" value="DUF1304"/>
</dbReference>
<organism evidence="3 4">
    <name type="scientific">Streptomyces venetus</name>
    <dbReference type="NCBI Taxonomy" id="1701086"/>
    <lineage>
        <taxon>Bacteria</taxon>
        <taxon>Bacillati</taxon>
        <taxon>Actinomycetota</taxon>
        <taxon>Actinomycetes</taxon>
        <taxon>Kitasatosporales</taxon>
        <taxon>Streptomycetaceae</taxon>
        <taxon>Streptomyces</taxon>
    </lineage>
</organism>